<evidence type="ECO:0000256" key="1">
    <source>
        <dbReference type="SAM" id="Phobius"/>
    </source>
</evidence>
<dbReference type="InterPro" id="IPR025363">
    <property type="entry name" value="DUF4267"/>
</dbReference>
<accession>A0ABR9W9M1</accession>
<keyword evidence="1" id="KW-1133">Transmembrane helix</keyword>
<protein>
    <submittedName>
        <fullName evidence="2">DUF4267 domain-containing protein</fullName>
    </submittedName>
</protein>
<evidence type="ECO:0000313" key="3">
    <source>
        <dbReference type="Proteomes" id="UP000634134"/>
    </source>
</evidence>
<dbReference type="Proteomes" id="UP000634134">
    <property type="component" value="Unassembled WGS sequence"/>
</dbReference>
<gene>
    <name evidence="2" type="ORF">IEE83_09615</name>
</gene>
<keyword evidence="1" id="KW-0472">Membrane</keyword>
<keyword evidence="3" id="KW-1185">Reference proteome</keyword>
<reference evidence="3" key="1">
    <citation type="submission" date="2023-07" db="EMBL/GenBank/DDBJ databases">
        <title>Dyadobacter sp. nov 'subterranea' isolated from contaminted grondwater.</title>
        <authorList>
            <person name="Szabo I."/>
            <person name="Al-Omari J."/>
            <person name="Szerdahelyi S.G."/>
            <person name="Rado J."/>
        </authorList>
    </citation>
    <scope>NUCLEOTIDE SEQUENCE [LARGE SCALE GENOMIC DNA]</scope>
    <source>
        <strain evidence="3">UP-52</strain>
    </source>
</reference>
<feature type="transmembrane region" description="Helical" evidence="1">
    <location>
        <begin position="46"/>
        <end position="68"/>
    </location>
</feature>
<sequence length="130" mass="14163">MTTRISYAIAFLLGLGMIFLGVRFFISPQVATSGYGIHFNANGDYSFHYIKGIRDLFSGLVICIFVLLKERRVLGVTLLTGTIIPVADMLVVLGKSYNGVLQAVPHITAIIICAVFGIILLATKPQTIKM</sequence>
<dbReference type="RefSeq" id="WP_194120362.1">
    <property type="nucleotide sequence ID" value="NZ_JACYGY010000001.1"/>
</dbReference>
<proteinExistence type="predicted"/>
<feature type="transmembrane region" description="Helical" evidence="1">
    <location>
        <begin position="7"/>
        <end position="26"/>
    </location>
</feature>
<feature type="transmembrane region" description="Helical" evidence="1">
    <location>
        <begin position="73"/>
        <end position="94"/>
    </location>
</feature>
<comment type="caution">
    <text evidence="2">The sequence shown here is derived from an EMBL/GenBank/DDBJ whole genome shotgun (WGS) entry which is preliminary data.</text>
</comment>
<name>A0ABR9W9M1_9BACT</name>
<evidence type="ECO:0000313" key="2">
    <source>
        <dbReference type="EMBL" id="MBE9462137.1"/>
    </source>
</evidence>
<dbReference type="EMBL" id="JACYGY010000001">
    <property type="protein sequence ID" value="MBE9462137.1"/>
    <property type="molecule type" value="Genomic_DNA"/>
</dbReference>
<dbReference type="Pfam" id="PF14087">
    <property type="entry name" value="DUF4267"/>
    <property type="match status" value="1"/>
</dbReference>
<organism evidence="2 3">
    <name type="scientific">Dyadobacter subterraneus</name>
    <dbReference type="NCBI Taxonomy" id="2773304"/>
    <lineage>
        <taxon>Bacteria</taxon>
        <taxon>Pseudomonadati</taxon>
        <taxon>Bacteroidota</taxon>
        <taxon>Cytophagia</taxon>
        <taxon>Cytophagales</taxon>
        <taxon>Spirosomataceae</taxon>
        <taxon>Dyadobacter</taxon>
    </lineage>
</organism>
<keyword evidence="1" id="KW-0812">Transmembrane</keyword>
<feature type="transmembrane region" description="Helical" evidence="1">
    <location>
        <begin position="100"/>
        <end position="122"/>
    </location>
</feature>